<evidence type="ECO:0000313" key="3">
    <source>
        <dbReference type="Proteomes" id="UP001430455"/>
    </source>
</evidence>
<sequence>MAALAGCSNIGGSSNSTAAGPTATQSPSSRSDVLESMTFKPKAGVSPQVKAHFKLAEDSRITRIALINGMGNEVNQALISARETVANFVVARLTDDSSERITQGKNTLVLIGEQTEVEIPVTYSASLELRDVISPDDSTELPPPERDGRRPIGLLVENTGQHADIARQVISKDGPHLEAFDSKTSDYTIDMMVKPGSTKLLPVRTYLAEIFGCPENHTREATLTLKPAFSDPVTFTQTFSYSSDGENSCQISLKGEQSIVERTQTEAQTE</sequence>
<dbReference type="EMBL" id="RKLT01000011">
    <property type="protein sequence ID" value="MBX0296862.1"/>
    <property type="molecule type" value="Genomic_DNA"/>
</dbReference>
<evidence type="ECO:0000313" key="2">
    <source>
        <dbReference type="EMBL" id="MBX0296862.1"/>
    </source>
</evidence>
<name>A0AAW4PI39_9EURY</name>
<evidence type="ECO:0000256" key="1">
    <source>
        <dbReference type="SAM" id="MobiDB-lite"/>
    </source>
</evidence>
<dbReference type="RefSeq" id="WP_220581452.1">
    <property type="nucleotide sequence ID" value="NZ_RKLT01000011.1"/>
</dbReference>
<accession>A0AAW4PI39</accession>
<reference evidence="2 3" key="1">
    <citation type="submission" date="2021-06" db="EMBL/GenBank/DDBJ databases">
        <title>Halomicroarcula sp. a new haloarchaeum isolated from saline soil.</title>
        <authorList>
            <person name="Duran-Viseras A."/>
            <person name="Sanchez-Porro C."/>
            <person name="Ventosa A."/>
        </authorList>
    </citation>
    <scope>NUCLEOTIDE SEQUENCE [LARGE SCALE GENOMIC DNA]</scope>
    <source>
        <strain evidence="2 3">F27</strain>
    </source>
</reference>
<dbReference type="Proteomes" id="UP001430455">
    <property type="component" value="Unassembled WGS sequence"/>
</dbReference>
<dbReference type="AlphaFoldDB" id="A0AAW4PI39"/>
<protein>
    <submittedName>
        <fullName evidence="2">Uncharacterized protein</fullName>
    </submittedName>
</protein>
<comment type="caution">
    <text evidence="2">The sequence shown here is derived from an EMBL/GenBank/DDBJ whole genome shotgun (WGS) entry which is preliminary data.</text>
</comment>
<keyword evidence="3" id="KW-1185">Reference proteome</keyword>
<organism evidence="2 3">
    <name type="scientific">Haloarcula nitratireducens</name>
    <dbReference type="NCBI Taxonomy" id="2487749"/>
    <lineage>
        <taxon>Archaea</taxon>
        <taxon>Methanobacteriati</taxon>
        <taxon>Methanobacteriota</taxon>
        <taxon>Stenosarchaea group</taxon>
        <taxon>Halobacteria</taxon>
        <taxon>Halobacteriales</taxon>
        <taxon>Haloarculaceae</taxon>
        <taxon>Haloarcula</taxon>
    </lineage>
</organism>
<feature type="region of interest" description="Disordered" evidence="1">
    <location>
        <begin position="1"/>
        <end position="35"/>
    </location>
</feature>
<feature type="compositionally biased region" description="Polar residues" evidence="1">
    <location>
        <begin position="10"/>
        <end position="31"/>
    </location>
</feature>
<proteinExistence type="predicted"/>
<gene>
    <name evidence="2" type="ORF">EGH23_18450</name>
</gene>